<organism evidence="17 19">
    <name type="scientific">Billgrantia desiderata</name>
    <dbReference type="NCBI Taxonomy" id="52021"/>
    <lineage>
        <taxon>Bacteria</taxon>
        <taxon>Pseudomonadati</taxon>
        <taxon>Pseudomonadota</taxon>
        <taxon>Gammaproteobacteria</taxon>
        <taxon>Oceanospirillales</taxon>
        <taxon>Halomonadaceae</taxon>
        <taxon>Billgrantia</taxon>
    </lineage>
</organism>
<evidence type="ECO:0000256" key="8">
    <source>
        <dbReference type="ARBA" id="ARBA00023136"/>
    </source>
</evidence>
<feature type="region of interest" description="Disordered" evidence="14">
    <location>
        <begin position="93"/>
        <end position="150"/>
    </location>
</feature>
<protein>
    <recommendedName>
        <fullName evidence="11">Z-ring associated protein G</fullName>
    </recommendedName>
    <alternativeName>
        <fullName evidence="12">Cell division protein ZapG</fullName>
    </alternativeName>
</protein>
<keyword evidence="6" id="KW-0133">Cell shape</keyword>
<dbReference type="GO" id="GO:0005886">
    <property type="term" value="C:plasma membrane"/>
    <property type="evidence" value="ECO:0007669"/>
    <property type="project" value="UniProtKB-SubCell"/>
</dbReference>
<reference evidence="17 18" key="2">
    <citation type="journal article" date="2021" name="Front. Microbiol.">
        <title>Aerobic Denitrification and Heterotrophic Sulfur Oxidation in the Genus Halomonas Revealed by Six Novel Species Characterizations and Genome-Based Analysis.</title>
        <authorList>
            <person name="Wang L."/>
            <person name="Shao Z."/>
        </authorList>
    </citation>
    <scope>NUCLEOTIDE SEQUENCE</scope>
    <source>
        <strain evidence="16 18">MCCC 1A05748</strain>
        <strain evidence="17">MCCC 1A05776</strain>
    </source>
</reference>
<dbReference type="EMBL" id="JABFTS010000001">
    <property type="protein sequence ID" value="MCE8049685.1"/>
    <property type="molecule type" value="Genomic_DNA"/>
</dbReference>
<dbReference type="Proteomes" id="UP001320178">
    <property type="component" value="Unassembled WGS sequence"/>
</dbReference>
<name>A0AAW4YLJ0_9GAMM</name>
<dbReference type="RefSeq" id="WP_086509837.1">
    <property type="nucleotide sequence ID" value="NZ_FNVC01000002.1"/>
</dbReference>
<evidence type="ECO:0000256" key="9">
    <source>
        <dbReference type="ARBA" id="ARBA00023306"/>
    </source>
</evidence>
<dbReference type="GO" id="GO:0008360">
    <property type="term" value="P:regulation of cell shape"/>
    <property type="evidence" value="ECO:0007669"/>
    <property type="project" value="UniProtKB-KW"/>
</dbReference>
<dbReference type="EMBL" id="JABFTQ010000003">
    <property type="protein sequence ID" value="MCE8046427.1"/>
    <property type="molecule type" value="Genomic_DNA"/>
</dbReference>
<evidence type="ECO:0000256" key="5">
    <source>
        <dbReference type="ARBA" id="ARBA00022692"/>
    </source>
</evidence>
<proteinExistence type="inferred from homology"/>
<evidence type="ECO:0000256" key="14">
    <source>
        <dbReference type="SAM" id="MobiDB-lite"/>
    </source>
</evidence>
<feature type="coiled-coil region" evidence="13">
    <location>
        <begin position="29"/>
        <end position="56"/>
    </location>
</feature>
<evidence type="ECO:0000256" key="6">
    <source>
        <dbReference type="ARBA" id="ARBA00022960"/>
    </source>
</evidence>
<dbReference type="InterPro" id="IPR009386">
    <property type="entry name" value="ZapG-like"/>
</dbReference>
<dbReference type="AlphaFoldDB" id="A0AAW4YLJ0"/>
<evidence type="ECO:0000256" key="15">
    <source>
        <dbReference type="SAM" id="Phobius"/>
    </source>
</evidence>
<comment type="similarity">
    <text evidence="10">Belongs to the ZapG family.</text>
</comment>
<evidence type="ECO:0000256" key="13">
    <source>
        <dbReference type="SAM" id="Coils"/>
    </source>
</evidence>
<keyword evidence="4" id="KW-0132">Cell division</keyword>
<evidence type="ECO:0000313" key="16">
    <source>
        <dbReference type="EMBL" id="MCE8046427.1"/>
    </source>
</evidence>
<keyword evidence="8 15" id="KW-0472">Membrane</keyword>
<reference evidence="17" key="1">
    <citation type="submission" date="2020-05" db="EMBL/GenBank/DDBJ databases">
        <authorList>
            <person name="Wang L."/>
            <person name="Shao Z."/>
        </authorList>
    </citation>
    <scope>NUCLEOTIDE SEQUENCE</scope>
    <source>
        <strain evidence="16">MCCC 1A05748</strain>
        <strain evidence="17">MCCC 1A05776</strain>
    </source>
</reference>
<evidence type="ECO:0000313" key="18">
    <source>
        <dbReference type="Proteomes" id="UP001320154"/>
    </source>
</evidence>
<evidence type="ECO:0000256" key="10">
    <source>
        <dbReference type="ARBA" id="ARBA00035657"/>
    </source>
</evidence>
<keyword evidence="18" id="KW-1185">Reference proteome</keyword>
<evidence type="ECO:0000256" key="7">
    <source>
        <dbReference type="ARBA" id="ARBA00022989"/>
    </source>
</evidence>
<evidence type="ECO:0000256" key="1">
    <source>
        <dbReference type="ARBA" id="ARBA00004377"/>
    </source>
</evidence>
<dbReference type="Proteomes" id="UP001320154">
    <property type="component" value="Unassembled WGS sequence"/>
</dbReference>
<evidence type="ECO:0000256" key="2">
    <source>
        <dbReference type="ARBA" id="ARBA00022475"/>
    </source>
</evidence>
<evidence type="ECO:0000256" key="11">
    <source>
        <dbReference type="ARBA" id="ARBA00035703"/>
    </source>
</evidence>
<dbReference type="GO" id="GO:0051301">
    <property type="term" value="P:cell division"/>
    <property type="evidence" value="ECO:0007669"/>
    <property type="project" value="UniProtKB-KW"/>
</dbReference>
<evidence type="ECO:0000256" key="3">
    <source>
        <dbReference type="ARBA" id="ARBA00022519"/>
    </source>
</evidence>
<accession>A0AAW4YLJ0</accession>
<keyword evidence="3" id="KW-0997">Cell inner membrane</keyword>
<keyword evidence="2" id="KW-1003">Cell membrane</keyword>
<evidence type="ECO:0000313" key="19">
    <source>
        <dbReference type="Proteomes" id="UP001320178"/>
    </source>
</evidence>
<keyword evidence="9" id="KW-0131">Cell cycle</keyword>
<dbReference type="PANTHER" id="PTHR39579">
    <property type="entry name" value="INNER MEMBRANE PROTEIN YHCB"/>
    <property type="match status" value="1"/>
</dbReference>
<keyword evidence="7 15" id="KW-1133">Transmembrane helix</keyword>
<feature type="transmembrane region" description="Helical" evidence="15">
    <location>
        <begin position="6"/>
        <end position="26"/>
    </location>
</feature>
<comment type="subcellular location">
    <subcellularLocation>
        <location evidence="1">Cell inner membrane</location>
        <topology evidence="1">Single-pass membrane protein</topology>
    </subcellularLocation>
</comment>
<dbReference type="PANTHER" id="PTHR39579:SF1">
    <property type="entry name" value="INNER MEMBRANE PROTEIN YHCB"/>
    <property type="match status" value="1"/>
</dbReference>
<keyword evidence="5 15" id="KW-0812">Transmembrane</keyword>
<gene>
    <name evidence="16" type="ORF">HOP60_06725</name>
    <name evidence="17" type="ORF">HOP61_00020</name>
</gene>
<evidence type="ECO:0000256" key="4">
    <source>
        <dbReference type="ARBA" id="ARBA00022618"/>
    </source>
</evidence>
<sequence length="150" mass="16632">MDYGNVNWIVAIVSLLAGLGIGAIGYRMLGTSSTQLQELRRQLAERERELGVVREGLDEHFSQVSMMVSNIQREMRTLEHRLTEDASTLNCEPVKNRQLKAADQPALTGAESDEIPAPRDYADGSGGTLSEDFGLKSNQDKNELPQPPRY</sequence>
<comment type="caution">
    <text evidence="17">The sequence shown here is derived from an EMBL/GenBank/DDBJ whole genome shotgun (WGS) entry which is preliminary data.</text>
</comment>
<keyword evidence="13" id="KW-0175">Coiled coil</keyword>
<dbReference type="Pfam" id="PF06295">
    <property type="entry name" value="ZapG-like"/>
    <property type="match status" value="1"/>
</dbReference>
<evidence type="ECO:0000256" key="12">
    <source>
        <dbReference type="ARBA" id="ARBA00035727"/>
    </source>
</evidence>
<evidence type="ECO:0000313" key="17">
    <source>
        <dbReference type="EMBL" id="MCE8049685.1"/>
    </source>
</evidence>